<evidence type="ECO:0000313" key="2">
    <source>
        <dbReference type="EMBL" id="CAA7394344.1"/>
    </source>
</evidence>
<reference evidence="2" key="1">
    <citation type="submission" date="2020-02" db="EMBL/GenBank/DDBJ databases">
        <authorList>
            <person name="Scholz U."/>
            <person name="Mascher M."/>
            <person name="Fiebig A."/>
        </authorList>
    </citation>
    <scope>NUCLEOTIDE SEQUENCE</scope>
</reference>
<evidence type="ECO:0000313" key="1">
    <source>
        <dbReference type="EMBL" id="CAA7394333.1"/>
    </source>
</evidence>
<keyword evidence="3" id="KW-1185">Reference proteome</keyword>
<dbReference type="Proteomes" id="UP000663760">
    <property type="component" value="Chromosome 4"/>
</dbReference>
<protein>
    <submittedName>
        <fullName evidence="2">Uncharacterized protein</fullName>
    </submittedName>
</protein>
<dbReference type="EMBL" id="LR746267">
    <property type="protein sequence ID" value="CAA7394344.1"/>
    <property type="molecule type" value="Genomic_DNA"/>
</dbReference>
<accession>A0A7I8KAU6</accession>
<evidence type="ECO:0000313" key="3">
    <source>
        <dbReference type="Proteomes" id="UP000663760"/>
    </source>
</evidence>
<dbReference type="AlphaFoldDB" id="A0A7I8KAU6"/>
<name>A0A7I8KAU6_SPIIN</name>
<proteinExistence type="predicted"/>
<organism evidence="2 3">
    <name type="scientific">Spirodela intermedia</name>
    <name type="common">Intermediate duckweed</name>
    <dbReference type="NCBI Taxonomy" id="51605"/>
    <lineage>
        <taxon>Eukaryota</taxon>
        <taxon>Viridiplantae</taxon>
        <taxon>Streptophyta</taxon>
        <taxon>Embryophyta</taxon>
        <taxon>Tracheophyta</taxon>
        <taxon>Spermatophyta</taxon>
        <taxon>Magnoliopsida</taxon>
        <taxon>Liliopsida</taxon>
        <taxon>Araceae</taxon>
        <taxon>Lemnoideae</taxon>
        <taxon>Spirodela</taxon>
    </lineage>
</organism>
<gene>
    <name evidence="1" type="ORF">SI8410_04004994</name>
    <name evidence="2" type="ORF">SI8410_04005005</name>
</gene>
<sequence length="66" mass="7422">MHRNPEHLRGSSCSEVATHLPADRPLLDDGLFIDQSKMIYSMDLQSFYLSPIGPSRSSLCSWLLSN</sequence>
<dbReference type="EMBL" id="LR746267">
    <property type="protein sequence ID" value="CAA7394333.1"/>
    <property type="molecule type" value="Genomic_DNA"/>
</dbReference>